<feature type="region of interest" description="Disordered" evidence="2">
    <location>
        <begin position="795"/>
        <end position="814"/>
    </location>
</feature>
<feature type="compositionally biased region" description="Basic and acidic residues" evidence="2">
    <location>
        <begin position="1597"/>
        <end position="1613"/>
    </location>
</feature>
<protein>
    <submittedName>
        <fullName evidence="4">Pericentriolar material 1</fullName>
    </submittedName>
</protein>
<feature type="region of interest" description="Disordered" evidence="2">
    <location>
        <begin position="966"/>
        <end position="995"/>
    </location>
</feature>
<feature type="region of interest" description="Disordered" evidence="2">
    <location>
        <begin position="1364"/>
        <end position="1392"/>
    </location>
</feature>
<feature type="domain" description="Pericentriolar material 1 protein C-terminal" evidence="3">
    <location>
        <begin position="1260"/>
        <end position="1743"/>
    </location>
</feature>
<evidence type="ECO:0000259" key="3">
    <source>
        <dbReference type="Pfam" id="PF15717"/>
    </source>
</evidence>
<evidence type="ECO:0000313" key="4">
    <source>
        <dbReference type="Ensembl" id="ENSCABP00000025798.1"/>
    </source>
</evidence>
<dbReference type="GO" id="GO:0036064">
    <property type="term" value="C:ciliary basal body"/>
    <property type="evidence" value="ECO:0007669"/>
    <property type="project" value="TreeGrafter"/>
</dbReference>
<feature type="region of interest" description="Disordered" evidence="2">
    <location>
        <begin position="161"/>
        <end position="184"/>
    </location>
</feature>
<feature type="domain" description="Pericentriolar material 1 protein C-terminal" evidence="3">
    <location>
        <begin position="1785"/>
        <end position="1837"/>
    </location>
</feature>
<feature type="region of interest" description="Disordered" evidence="2">
    <location>
        <begin position="1034"/>
        <end position="1104"/>
    </location>
</feature>
<feature type="compositionally biased region" description="Polar residues" evidence="2">
    <location>
        <begin position="1681"/>
        <end position="1702"/>
    </location>
</feature>
<gene>
    <name evidence="4" type="primary">PCM1</name>
</gene>
<reference evidence="4" key="1">
    <citation type="submission" date="2025-08" db="UniProtKB">
        <authorList>
            <consortium name="Ensembl"/>
        </authorList>
    </citation>
    <scope>IDENTIFICATION</scope>
</reference>
<evidence type="ECO:0000313" key="5">
    <source>
        <dbReference type="Proteomes" id="UP000694404"/>
    </source>
</evidence>
<proteinExistence type="predicted"/>
<feature type="compositionally biased region" description="Basic and acidic residues" evidence="2">
    <location>
        <begin position="1129"/>
        <end position="1140"/>
    </location>
</feature>
<feature type="compositionally biased region" description="Basic and acidic residues" evidence="2">
    <location>
        <begin position="43"/>
        <end position="60"/>
    </location>
</feature>
<feature type="compositionally biased region" description="Polar residues" evidence="2">
    <location>
        <begin position="107"/>
        <end position="136"/>
    </location>
</feature>
<dbReference type="GO" id="GO:1905515">
    <property type="term" value="P:non-motile cilium assembly"/>
    <property type="evidence" value="ECO:0007669"/>
    <property type="project" value="TreeGrafter"/>
</dbReference>
<dbReference type="Proteomes" id="UP000694404">
    <property type="component" value="Unplaced"/>
</dbReference>
<dbReference type="InterPro" id="IPR031446">
    <property type="entry name" value="PCM1_C"/>
</dbReference>
<feature type="region of interest" description="Disordered" evidence="2">
    <location>
        <begin position="667"/>
        <end position="697"/>
    </location>
</feature>
<feature type="region of interest" description="Disordered" evidence="2">
    <location>
        <begin position="1839"/>
        <end position="1866"/>
    </location>
</feature>
<feature type="region of interest" description="Disordered" evidence="2">
    <location>
        <begin position="337"/>
        <end position="361"/>
    </location>
</feature>
<feature type="compositionally biased region" description="Basic and acidic residues" evidence="2">
    <location>
        <begin position="1077"/>
        <end position="1086"/>
    </location>
</feature>
<feature type="region of interest" description="Disordered" evidence="2">
    <location>
        <begin position="1"/>
        <end position="136"/>
    </location>
</feature>
<name>A0A8C0QN18_CHEAB</name>
<feature type="compositionally biased region" description="Basic and acidic residues" evidence="2">
    <location>
        <begin position="1364"/>
        <end position="1374"/>
    </location>
</feature>
<feature type="region of interest" description="Disordered" evidence="2">
    <location>
        <begin position="441"/>
        <end position="467"/>
    </location>
</feature>
<keyword evidence="5" id="KW-1185">Reference proteome</keyword>
<dbReference type="GO" id="GO:0034451">
    <property type="term" value="C:centriolar satellite"/>
    <property type="evidence" value="ECO:0007669"/>
    <property type="project" value="TreeGrafter"/>
</dbReference>
<evidence type="ECO:0000256" key="1">
    <source>
        <dbReference type="SAM" id="Coils"/>
    </source>
</evidence>
<evidence type="ECO:0000256" key="2">
    <source>
        <dbReference type="SAM" id="MobiDB-lite"/>
    </source>
</evidence>
<feature type="compositionally biased region" description="Polar residues" evidence="2">
    <location>
        <begin position="739"/>
        <end position="762"/>
    </location>
</feature>
<feature type="compositionally biased region" description="Polar residues" evidence="2">
    <location>
        <begin position="1207"/>
        <end position="1217"/>
    </location>
</feature>
<dbReference type="GO" id="GO:0071539">
    <property type="term" value="P:protein localization to centrosome"/>
    <property type="evidence" value="ECO:0007669"/>
    <property type="project" value="InterPro"/>
</dbReference>
<accession>A0A8C0QN18</accession>
<feature type="region of interest" description="Disordered" evidence="2">
    <location>
        <begin position="265"/>
        <end position="302"/>
    </location>
</feature>
<dbReference type="Ensembl" id="ENSCABT00000028263.1">
    <property type="protein sequence ID" value="ENSCABP00000025798.1"/>
    <property type="gene ID" value="ENSCABG00000018755.1"/>
</dbReference>
<feature type="compositionally biased region" description="Low complexity" evidence="2">
    <location>
        <begin position="1146"/>
        <end position="1161"/>
    </location>
</feature>
<dbReference type="Pfam" id="PF15717">
    <property type="entry name" value="PCM1_C"/>
    <property type="match status" value="2"/>
</dbReference>
<feature type="region of interest" description="Disordered" evidence="2">
    <location>
        <begin position="1595"/>
        <end position="1644"/>
    </location>
</feature>
<feature type="coiled-coil region" evidence="1">
    <location>
        <begin position="616"/>
        <end position="653"/>
    </location>
</feature>
<feature type="region of interest" description="Disordered" evidence="2">
    <location>
        <begin position="732"/>
        <end position="762"/>
    </location>
</feature>
<dbReference type="GeneTree" id="ENSGT00390000006641"/>
<keyword evidence="1" id="KW-0175">Coiled coil</keyword>
<reference evidence="4" key="2">
    <citation type="submission" date="2025-09" db="UniProtKB">
        <authorList>
            <consortium name="Ensembl"/>
        </authorList>
    </citation>
    <scope>IDENTIFICATION</scope>
</reference>
<feature type="compositionally biased region" description="Acidic residues" evidence="2">
    <location>
        <begin position="1662"/>
        <end position="1678"/>
    </location>
</feature>
<feature type="compositionally biased region" description="Polar residues" evidence="2">
    <location>
        <begin position="280"/>
        <end position="299"/>
    </location>
</feature>
<feature type="region of interest" description="Disordered" evidence="2">
    <location>
        <begin position="1121"/>
        <end position="1228"/>
    </location>
</feature>
<sequence length="1866" mass="209720">MATGGGPFEEGMNDQDLPSWSNESFDDRLNNTDWGGQQKKANRSSEKNKKKFGGEGETRLTNDISPESSPGMGRRKTRTLHSFPHTRYMTQMSVPEQAELERLKQRINFSDLDQINTNKSKDAATSPQKKETGGSSQCKELFASALSKDFLQNCQVSVQEDGRGEPAMDSSQARDPQQEAKEELENLKKQHDLLTRMLQQQEQLKALQGRQAALLALQHKAEQAIAVMDDSVVTETTGSISGVSLTSELNEELNDLIQRFHNQLHESQTQPVPDNRRQAESLSLTREISQSRNSSMSQHLSDEKAQLFSKMRMLQGKKQKMDKLLGELHTLRDQHLNNSSFLPASGSPQRSIDQRSTTSAASAPVGIVTVVNGESNSLASSAPYPPDSIASQNESEEDDNLNPTEKLQKLNEVRKRLNELRELVHYYEQTSDMMTDAVNENTKEDDTGESECDSEHENPQPVTNIRNPQGISSWGEINSNSNIQCGTTNRDGRHLNTDCEINNRSAANLRTLIYYCVSQGGDDEVETTDVADAGDAEFEQKISRLIAAKTKLKQLQNLVAMVQDDETEPEATTADTANVGDFFLAEVEEEKQQPNNIRACTNKLQQDVRLNEKAREKFYEAKLQQQQRELKQLQEERRKLIEIQEKIQALQKACPDLQLSASLGNCSANRPASPDTSTPAVESSAGGKPVLEPEESVTVDNELWSEMRRHGILREELRQRRKQLEALMAEHQRRRDLAETTSTVAASVKSGGSETQCTPQQNRMEKTVATWGGSTQCALDEGDGDGYLSDGLLQAEEEEEEEEQESSSNDNFSMYLHNNDQSTYCVKENKDRWKNRRPLSADGNYRPLAKTRQQQNISMRRQENLKWMSELSYVEEKEQWQEQINQLKKQLEFSVRICQTLMQDQQTLSCLLQTLLTGPYSVMPSNVASPQVHLIMHQLNQCYTQLTWQQNNVQRLKQMLNDLMYQQGQQQQEKPQRKQRGSSAPPPPSPTVFCPFSFPPQPMNLFNIPGFTNFSSFAPGMNFNPMFPSGFGDFAHNVTPHNSEQPQQQPVDHNTSGKTEYMAFPKPFESSSSVGVEKQRSQRQPEEELENNTPVWLDDSQEGRKEKQSFLKAGFAVSVQNMTSGNHKSQSDTIRRRREFDEESLESFSSMPDPVDPTTVTRTFKSRKASAQASLASKDKTPKSKNKRRSSTQLKSRVKNTGYEDASISSTCEPSKSNRSRRSVQNEEAVQAKVFSKKNQEQLEKIIKYSRSTEMSSETGSDLSMFEALRDTIYSEVATLISQNESRPHFLIELFHELQLLNTDYLRQRALYALQDIVTRHISENNEKGECTKSLNSATWIASNSELTPSESLATTDDETFEKNFDTGASRDCEQNDADNGSTMSTSSNFEPFATDDLGNTVIHLDQALARMREYERMKTEAESTLDSEGCCSNLQCVSAVKLEGPSTGESHCVSQPSEVSTVPCPRIDTQQLDRQIKAIMKEVIPFLKEHMDEICSSQLLTSVRRMVLTLTQQNDESKEFVKFFHKQLGGILQDSLAKFAGRKLKDCGEDLLVEISEVLFNELAFFKLMKDLDSNSITVKQRCKSKMEAAGVIQPYDKEDKDETETVKHTQESEIYNDGEVPQSMRSDASDQEEDEESKGCLVSISLSKAETQALTNYGSGEDENEDEEIEEFEEGPVDVQTSLQASNETTAENEQRQIPTDESDKPNDYEILSTKQKSFSVKDEQDVPAILPHYLNMLENNPSLLVNEIQISETKSLTGISILSVLNIKFVISKLSLLSRLIQFEAGSGNISQKSDEDDFVKVEDLPLKLTIYSEADLMKKMMAEAQTNTLSDAILDGDGMQGEELAGDSQTLKEPETAGAQSA</sequence>
<organism evidence="4 5">
    <name type="scientific">Chelonoidis abingdonii</name>
    <name type="common">Abingdon island giant tortoise</name>
    <name type="synonym">Testudo abingdonii</name>
    <dbReference type="NCBI Taxonomy" id="106734"/>
    <lineage>
        <taxon>Eukaryota</taxon>
        <taxon>Metazoa</taxon>
        <taxon>Chordata</taxon>
        <taxon>Craniata</taxon>
        <taxon>Vertebrata</taxon>
        <taxon>Euteleostomi</taxon>
        <taxon>Archelosauria</taxon>
        <taxon>Testudinata</taxon>
        <taxon>Testudines</taxon>
        <taxon>Cryptodira</taxon>
        <taxon>Durocryptodira</taxon>
        <taxon>Testudinoidea</taxon>
        <taxon>Testudinidae</taxon>
        <taxon>Chelonoidis</taxon>
    </lineage>
</organism>
<feature type="compositionally biased region" description="Acidic residues" evidence="2">
    <location>
        <begin position="795"/>
        <end position="805"/>
    </location>
</feature>
<dbReference type="GO" id="GO:0034454">
    <property type="term" value="P:microtubule anchoring at centrosome"/>
    <property type="evidence" value="ECO:0007669"/>
    <property type="project" value="InterPro"/>
</dbReference>
<feature type="compositionally biased region" description="Polar residues" evidence="2">
    <location>
        <begin position="667"/>
        <end position="681"/>
    </location>
</feature>
<feature type="region of interest" description="Disordered" evidence="2">
    <location>
        <begin position="376"/>
        <end position="408"/>
    </location>
</feature>
<dbReference type="InterPro" id="IPR024138">
    <property type="entry name" value="Pericentriolar_Pcm1"/>
</dbReference>
<feature type="compositionally biased region" description="Polar residues" evidence="2">
    <location>
        <begin position="1039"/>
        <end position="1058"/>
    </location>
</feature>
<dbReference type="PANTHER" id="PTHR14164">
    <property type="entry name" value="PERICENTRIOLAR MATERIAL 1-RELATED"/>
    <property type="match status" value="1"/>
</dbReference>
<feature type="compositionally biased region" description="Polar residues" evidence="2">
    <location>
        <begin position="1378"/>
        <end position="1390"/>
    </location>
</feature>
<feature type="coiled-coil region" evidence="1">
    <location>
        <begin position="870"/>
        <end position="897"/>
    </location>
</feature>
<dbReference type="PANTHER" id="PTHR14164:SF12">
    <property type="entry name" value="PERICENTRIOLAR MATERIAL 1 PROTEIN"/>
    <property type="match status" value="1"/>
</dbReference>
<feature type="region of interest" description="Disordered" evidence="2">
    <location>
        <begin position="1657"/>
        <end position="1710"/>
    </location>
</feature>